<accession>A0A1D8K6J8</accession>
<reference evidence="2 3" key="1">
    <citation type="submission" date="2016-09" db="EMBL/GenBank/DDBJ databases">
        <title>Acidihalobacter prosperus V6 (DSM14174).</title>
        <authorList>
            <person name="Khaleque H.N."/>
            <person name="Ramsay J.P."/>
            <person name="Murphy R.J.T."/>
            <person name="Kaksonen A.H."/>
            <person name="Boxall N.J."/>
            <person name="Watkin E.L.J."/>
        </authorList>
    </citation>
    <scope>NUCLEOTIDE SEQUENCE [LARGE SCALE GENOMIC DNA]</scope>
    <source>
        <strain evidence="2 3">V6</strain>
    </source>
</reference>
<sequence length="96" mass="10446">MGLLSGGGVVVRAISLQGIDFQMIAGDEIEYLPVDVIAICTHGVEINLNTMAVTLYISWLQILCINQMVLFVIFGSHIAKHFRPCRGSELDAITIA</sequence>
<proteinExistence type="predicted"/>
<evidence type="ECO:0000256" key="1">
    <source>
        <dbReference type="SAM" id="Phobius"/>
    </source>
</evidence>
<gene>
    <name evidence="2" type="ORF">BJI67_05255</name>
</gene>
<organism evidence="2 3">
    <name type="scientific">Acidihalobacter aeolianus</name>
    <dbReference type="NCBI Taxonomy" id="2792603"/>
    <lineage>
        <taxon>Bacteria</taxon>
        <taxon>Pseudomonadati</taxon>
        <taxon>Pseudomonadota</taxon>
        <taxon>Gammaproteobacteria</taxon>
        <taxon>Chromatiales</taxon>
        <taxon>Ectothiorhodospiraceae</taxon>
        <taxon>Acidihalobacter</taxon>
    </lineage>
</organism>
<keyword evidence="3" id="KW-1185">Reference proteome</keyword>
<keyword evidence="1" id="KW-0812">Transmembrane</keyword>
<evidence type="ECO:0000313" key="2">
    <source>
        <dbReference type="EMBL" id="AOV16556.1"/>
    </source>
</evidence>
<dbReference type="EMBL" id="CP017448">
    <property type="protein sequence ID" value="AOV16556.1"/>
    <property type="molecule type" value="Genomic_DNA"/>
</dbReference>
<dbReference type="AlphaFoldDB" id="A0A1D8K6J8"/>
<dbReference type="KEGG" id="aaeo:BJI67_05255"/>
<keyword evidence="1" id="KW-0472">Membrane</keyword>
<name>A0A1D8K6J8_9GAMM</name>
<evidence type="ECO:0000313" key="3">
    <source>
        <dbReference type="Proteomes" id="UP000095342"/>
    </source>
</evidence>
<dbReference type="Proteomes" id="UP000095342">
    <property type="component" value="Chromosome"/>
</dbReference>
<protein>
    <submittedName>
        <fullName evidence="2">Uncharacterized protein</fullName>
    </submittedName>
</protein>
<keyword evidence="1" id="KW-1133">Transmembrane helix</keyword>
<feature type="transmembrane region" description="Helical" evidence="1">
    <location>
        <begin position="56"/>
        <end position="74"/>
    </location>
</feature>